<dbReference type="GO" id="GO:0004888">
    <property type="term" value="F:transmembrane signaling receptor activity"/>
    <property type="evidence" value="ECO:0007669"/>
    <property type="project" value="UniProtKB-ARBA"/>
</dbReference>
<comment type="subcellular location">
    <subcellularLocation>
        <location evidence="1">Membrane</location>
    </subcellularLocation>
</comment>
<evidence type="ECO:0000256" key="1">
    <source>
        <dbReference type="ARBA" id="ARBA00004370"/>
    </source>
</evidence>
<dbReference type="SMART" id="SM00208">
    <property type="entry name" value="TNFR"/>
    <property type="match status" value="3"/>
</dbReference>
<dbReference type="FunFam" id="2.10.50.10:FF:000004">
    <property type="entry name" value="Tumor necrosis factor receptor superfamily member 6"/>
    <property type="match status" value="1"/>
</dbReference>
<dbReference type="GO" id="GO:0005886">
    <property type="term" value="C:plasma membrane"/>
    <property type="evidence" value="ECO:0007669"/>
    <property type="project" value="TreeGrafter"/>
</dbReference>
<feature type="domain" description="TNFR-Cys" evidence="12">
    <location>
        <begin position="62"/>
        <end position="102"/>
    </location>
</feature>
<feature type="region of interest" description="Disordered" evidence="10">
    <location>
        <begin position="175"/>
        <end position="200"/>
    </location>
</feature>
<keyword evidence="2" id="KW-0053">Apoptosis</keyword>
<feature type="disulfide bond" evidence="9">
    <location>
        <begin position="84"/>
        <end position="102"/>
    </location>
</feature>
<evidence type="ECO:0000256" key="5">
    <source>
        <dbReference type="ARBA" id="ARBA00023136"/>
    </source>
</evidence>
<feature type="domain" description="Death" evidence="11">
    <location>
        <begin position="259"/>
        <end position="324"/>
    </location>
</feature>
<dbReference type="OrthoDB" id="8848202at2759"/>
<dbReference type="GO" id="GO:0043065">
    <property type="term" value="P:positive regulation of apoptotic process"/>
    <property type="evidence" value="ECO:0007669"/>
    <property type="project" value="TreeGrafter"/>
</dbReference>
<feature type="disulfide bond" evidence="9">
    <location>
        <begin position="122"/>
        <end position="135"/>
    </location>
</feature>
<evidence type="ECO:0000256" key="3">
    <source>
        <dbReference type="ARBA" id="ARBA00022729"/>
    </source>
</evidence>
<feature type="disulfide bond" evidence="9">
    <location>
        <begin position="63"/>
        <end position="78"/>
    </location>
</feature>
<feature type="disulfide bond" evidence="9">
    <location>
        <begin position="125"/>
        <end position="143"/>
    </location>
</feature>
<evidence type="ECO:0000313" key="13">
    <source>
        <dbReference type="EMBL" id="KAJ3604126.1"/>
    </source>
</evidence>
<feature type="disulfide bond" evidence="9">
    <location>
        <begin position="104"/>
        <end position="119"/>
    </location>
</feature>
<dbReference type="EMBL" id="JANIIK010000044">
    <property type="protein sequence ID" value="KAJ3604126.1"/>
    <property type="molecule type" value="Genomic_DNA"/>
</dbReference>
<dbReference type="Gene3D" id="1.10.533.10">
    <property type="entry name" value="Death Domain, Fas"/>
    <property type="match status" value="1"/>
</dbReference>
<keyword evidence="6 9" id="KW-1015">Disulfide bond</keyword>
<evidence type="ECO:0000313" key="14">
    <source>
        <dbReference type="Proteomes" id="UP001148018"/>
    </source>
</evidence>
<keyword evidence="5" id="KW-0472">Membrane</keyword>
<dbReference type="Proteomes" id="UP001148018">
    <property type="component" value="Unassembled WGS sequence"/>
</dbReference>
<evidence type="ECO:0000259" key="12">
    <source>
        <dbReference type="PROSITE" id="PS50050"/>
    </source>
</evidence>
<sequence>MAPPPPRALTGNVGGAKSLAQQGDCREGLEYRQDNICCLNCLAGEHMTSACVRPGEQGSCSACGEGTYTEHGNGLHACLPCSKCRSDQVVVQDCSRTQNAECQCRPGRFCISDQACEVCKKCQRCKDGEEETRNCTAHSDTECSRSLTPIKPWSMSAKSRSLDCSLADDACQVSMEDQQNRPKASVTDDDTDGGLGESSSENSLFVHAGQIPDQAPSPGISRWPSARNDDFPQLVPLNGELSLKKSFECFDEVDVRYHKRFFRSLDISDNAIASAERHDPQDQVHELLVHWQEKVGKDASINHLLKMLRTLNQNRTAESIKKNVILNGLYEVQREEQCE</sequence>
<proteinExistence type="predicted"/>
<name>A0A9Q0EE43_9TELE</name>
<keyword evidence="4" id="KW-0677">Repeat</keyword>
<organism evidence="13 14">
    <name type="scientific">Muraenolepis orangiensis</name>
    <name type="common">Patagonian moray cod</name>
    <dbReference type="NCBI Taxonomy" id="630683"/>
    <lineage>
        <taxon>Eukaryota</taxon>
        <taxon>Metazoa</taxon>
        <taxon>Chordata</taxon>
        <taxon>Craniata</taxon>
        <taxon>Vertebrata</taxon>
        <taxon>Euteleostomi</taxon>
        <taxon>Actinopterygii</taxon>
        <taxon>Neopterygii</taxon>
        <taxon>Teleostei</taxon>
        <taxon>Neoteleostei</taxon>
        <taxon>Acanthomorphata</taxon>
        <taxon>Zeiogadaria</taxon>
        <taxon>Gadariae</taxon>
        <taxon>Gadiformes</taxon>
        <taxon>Muraenolepidoidei</taxon>
        <taxon>Muraenolepididae</taxon>
        <taxon>Muraenolepis</taxon>
    </lineage>
</organism>
<accession>A0A9Q0EE43</accession>
<dbReference type="InterPro" id="IPR000488">
    <property type="entry name" value="Death_dom"/>
</dbReference>
<dbReference type="AlphaFoldDB" id="A0A9Q0EE43"/>
<evidence type="ECO:0000256" key="9">
    <source>
        <dbReference type="PROSITE-ProRule" id="PRU00206"/>
    </source>
</evidence>
<feature type="disulfide bond" evidence="9">
    <location>
        <begin position="81"/>
        <end position="94"/>
    </location>
</feature>
<feature type="repeat" description="TNFR-Cys" evidence="9">
    <location>
        <begin position="103"/>
        <end position="143"/>
    </location>
</feature>
<dbReference type="SUPFAM" id="SSF57586">
    <property type="entry name" value="TNF receptor-like"/>
    <property type="match status" value="2"/>
</dbReference>
<dbReference type="InterPro" id="IPR052491">
    <property type="entry name" value="TNFRSF10"/>
</dbReference>
<dbReference type="InterPro" id="IPR011029">
    <property type="entry name" value="DEATH-like_dom_sf"/>
</dbReference>
<comment type="caution">
    <text evidence="13">The sequence shown here is derived from an EMBL/GenBank/DDBJ whole genome shotgun (WGS) entry which is preliminary data.</text>
</comment>
<keyword evidence="14" id="KW-1185">Reference proteome</keyword>
<feature type="domain" description="TNFR-Cys" evidence="12">
    <location>
        <begin position="103"/>
        <end position="143"/>
    </location>
</feature>
<reference evidence="13" key="1">
    <citation type="submission" date="2022-07" db="EMBL/GenBank/DDBJ databases">
        <title>Chromosome-level genome of Muraenolepis orangiensis.</title>
        <authorList>
            <person name="Kim J."/>
        </authorList>
    </citation>
    <scope>NUCLEOTIDE SEQUENCE</scope>
    <source>
        <strain evidence="13">KU_S4_2022</strain>
        <tissue evidence="13">Muscle</tissue>
    </source>
</reference>
<dbReference type="SUPFAM" id="SSF47986">
    <property type="entry name" value="DEATH domain"/>
    <property type="match status" value="1"/>
</dbReference>
<keyword evidence="7" id="KW-0675">Receptor</keyword>
<keyword evidence="3" id="KW-0732">Signal</keyword>
<feature type="repeat" description="TNFR-Cys" evidence="9">
    <location>
        <begin position="62"/>
        <end position="102"/>
    </location>
</feature>
<evidence type="ECO:0000256" key="2">
    <source>
        <dbReference type="ARBA" id="ARBA00022703"/>
    </source>
</evidence>
<dbReference type="Pfam" id="PF00020">
    <property type="entry name" value="TNFR_c6"/>
    <property type="match status" value="2"/>
</dbReference>
<gene>
    <name evidence="13" type="ORF">NHX12_028867</name>
</gene>
<dbReference type="PANTHER" id="PTHR46330">
    <property type="entry name" value="TUMOR NECROSIS FACTOR RECEPTOR SUPERFAMILY MEMBER 10B"/>
    <property type="match status" value="1"/>
</dbReference>
<evidence type="ECO:0000256" key="6">
    <source>
        <dbReference type="ARBA" id="ARBA00023157"/>
    </source>
</evidence>
<evidence type="ECO:0000256" key="7">
    <source>
        <dbReference type="ARBA" id="ARBA00023170"/>
    </source>
</evidence>
<dbReference type="GO" id="GO:0036462">
    <property type="term" value="P:TRAIL-activated apoptotic signaling pathway"/>
    <property type="evidence" value="ECO:0007669"/>
    <property type="project" value="TreeGrafter"/>
</dbReference>
<protein>
    <submittedName>
        <fullName evidence="13">Uncharacterized protein</fullName>
    </submittedName>
</protein>
<dbReference type="InterPro" id="IPR001368">
    <property type="entry name" value="TNFR/NGFR_Cys_rich_reg"/>
</dbReference>
<dbReference type="PROSITE" id="PS50017">
    <property type="entry name" value="DEATH_DOMAIN"/>
    <property type="match status" value="1"/>
</dbReference>
<dbReference type="PANTHER" id="PTHR46330:SF6">
    <property type="entry name" value="HEMATOPOIETIC DEATH RECEPTOR-RELATED"/>
    <property type="match status" value="1"/>
</dbReference>
<dbReference type="GO" id="GO:0009986">
    <property type="term" value="C:cell surface"/>
    <property type="evidence" value="ECO:0007669"/>
    <property type="project" value="TreeGrafter"/>
</dbReference>
<dbReference type="SMART" id="SM00005">
    <property type="entry name" value="DEATH"/>
    <property type="match status" value="1"/>
</dbReference>
<keyword evidence="8" id="KW-0325">Glycoprotein</keyword>
<evidence type="ECO:0000256" key="10">
    <source>
        <dbReference type="SAM" id="MobiDB-lite"/>
    </source>
</evidence>
<evidence type="ECO:0000259" key="11">
    <source>
        <dbReference type="PROSITE" id="PS50017"/>
    </source>
</evidence>
<dbReference type="PROSITE" id="PS50050">
    <property type="entry name" value="TNFR_NGFR_2"/>
    <property type="match status" value="2"/>
</dbReference>
<evidence type="ECO:0000256" key="8">
    <source>
        <dbReference type="ARBA" id="ARBA00023180"/>
    </source>
</evidence>
<evidence type="ECO:0000256" key="4">
    <source>
        <dbReference type="ARBA" id="ARBA00022737"/>
    </source>
</evidence>
<dbReference type="Pfam" id="PF00531">
    <property type="entry name" value="Death"/>
    <property type="match status" value="1"/>
</dbReference>
<dbReference type="Gene3D" id="2.10.50.10">
    <property type="entry name" value="Tumor Necrosis Factor Receptor, subunit A, domain 2"/>
    <property type="match status" value="3"/>
</dbReference>